<reference evidence="9" key="1">
    <citation type="submission" date="2017-04" db="EMBL/GenBank/DDBJ databases">
        <title>Function of individual gut microbiota members based on whole genome sequencing of pure cultures obtained from chicken caecum.</title>
        <authorList>
            <person name="Medvecky M."/>
            <person name="Cejkova D."/>
            <person name="Polansky O."/>
            <person name="Karasova D."/>
            <person name="Kubasova T."/>
            <person name="Cizek A."/>
            <person name="Rychlik I."/>
        </authorList>
    </citation>
    <scope>NUCLEOTIDE SEQUENCE [LARGE SCALE GENOMIC DNA]</scope>
    <source>
        <strain evidence="9">An273</strain>
    </source>
</reference>
<keyword evidence="4 5" id="KW-0720">Serine protease</keyword>
<keyword evidence="6" id="KW-0732">Signal</keyword>
<gene>
    <name evidence="8" type="ORF">B5F75_03315</name>
</gene>
<dbReference type="InterPro" id="IPR036852">
    <property type="entry name" value="Peptidase_S8/S53_dom_sf"/>
</dbReference>
<dbReference type="Gene3D" id="3.40.50.200">
    <property type="entry name" value="Peptidase S8/S53 domain"/>
    <property type="match status" value="1"/>
</dbReference>
<name>A0A1Y4DCY9_9BACT</name>
<dbReference type="InterPro" id="IPR015500">
    <property type="entry name" value="Peptidase_S8_subtilisin-rel"/>
</dbReference>
<feature type="chain" id="PRO_5012305662" description="Peptidase S8/S53 domain-containing protein" evidence="6">
    <location>
        <begin position="21"/>
        <end position="335"/>
    </location>
</feature>
<dbReference type="OrthoDB" id="5165638at2"/>
<dbReference type="SUPFAM" id="SSF52743">
    <property type="entry name" value="Subtilisin-like"/>
    <property type="match status" value="1"/>
</dbReference>
<evidence type="ECO:0000256" key="1">
    <source>
        <dbReference type="ARBA" id="ARBA00011073"/>
    </source>
</evidence>
<comment type="caution">
    <text evidence="8">The sequence shown here is derived from an EMBL/GenBank/DDBJ whole genome shotgun (WGS) entry which is preliminary data.</text>
</comment>
<dbReference type="Proteomes" id="UP000196368">
    <property type="component" value="Unassembled WGS sequence"/>
</dbReference>
<evidence type="ECO:0000256" key="2">
    <source>
        <dbReference type="ARBA" id="ARBA00022670"/>
    </source>
</evidence>
<feature type="active site" description="Charge relay system" evidence="5">
    <location>
        <position position="108"/>
    </location>
</feature>
<keyword evidence="9" id="KW-1185">Reference proteome</keyword>
<dbReference type="RefSeq" id="WP_087287917.1">
    <property type="nucleotide sequence ID" value="NZ_NFJD01000002.1"/>
</dbReference>
<dbReference type="AlphaFoldDB" id="A0A1Y4DCY9"/>
<dbReference type="Pfam" id="PF00082">
    <property type="entry name" value="Peptidase_S8"/>
    <property type="match status" value="1"/>
</dbReference>
<dbReference type="PROSITE" id="PS51892">
    <property type="entry name" value="SUBTILASE"/>
    <property type="match status" value="1"/>
</dbReference>
<dbReference type="InterPro" id="IPR050131">
    <property type="entry name" value="Peptidase_S8_subtilisin-like"/>
</dbReference>
<feature type="signal peptide" evidence="6">
    <location>
        <begin position="1"/>
        <end position="20"/>
    </location>
</feature>
<organism evidence="8 9">
    <name type="scientific">Candidatus Avelusimicrobium gallicola</name>
    <dbReference type="NCBI Taxonomy" id="2562704"/>
    <lineage>
        <taxon>Bacteria</taxon>
        <taxon>Pseudomonadati</taxon>
        <taxon>Elusimicrobiota</taxon>
        <taxon>Elusimicrobia</taxon>
        <taxon>Elusimicrobiales</taxon>
        <taxon>Elusimicrobiaceae</taxon>
        <taxon>Candidatus Avelusimicrobium</taxon>
    </lineage>
</organism>
<accession>A0A1Y4DCY9</accession>
<proteinExistence type="inferred from homology"/>
<evidence type="ECO:0000259" key="7">
    <source>
        <dbReference type="Pfam" id="PF00082"/>
    </source>
</evidence>
<feature type="domain" description="Peptidase S8/S53" evidence="7">
    <location>
        <begin position="68"/>
        <end position="320"/>
    </location>
</feature>
<dbReference type="InterPro" id="IPR022398">
    <property type="entry name" value="Peptidase_S8_His-AS"/>
</dbReference>
<evidence type="ECO:0000256" key="6">
    <source>
        <dbReference type="SAM" id="SignalP"/>
    </source>
</evidence>
<dbReference type="PANTHER" id="PTHR43806">
    <property type="entry name" value="PEPTIDASE S8"/>
    <property type="match status" value="1"/>
</dbReference>
<comment type="similarity">
    <text evidence="1 5">Belongs to the peptidase S8 family.</text>
</comment>
<evidence type="ECO:0000256" key="4">
    <source>
        <dbReference type="ARBA" id="ARBA00022825"/>
    </source>
</evidence>
<keyword evidence="3 5" id="KW-0378">Hydrolase</keyword>
<evidence type="ECO:0000256" key="3">
    <source>
        <dbReference type="ARBA" id="ARBA00022801"/>
    </source>
</evidence>
<evidence type="ECO:0000313" key="8">
    <source>
        <dbReference type="EMBL" id="OUO56886.1"/>
    </source>
</evidence>
<protein>
    <recommendedName>
        <fullName evidence="7">Peptidase S8/S53 domain-containing protein</fullName>
    </recommendedName>
</protein>
<sequence length="335" mass="35026">MIRKSVWLGLCLCVGSCVYGADTVFLGPTNLRVSDQGEFSWVDTTPKPQAFDNLWAYRYYPIEKKLTGMGVKVAVADSGISSHPEFNGKHIMGQDFTMSGALTDLKNHGTGVAGIIGARGLRFTGIAPEASLLIYKIDDGSRLIGPQAAANALNTILTYNEQNPNDKITVINLSYGVSGGGYAALTNAVNRAHDSGITIVSPAGNYGFPGVFYPANLSTVIAVSALGADGKTLYPNSAYGPEVDFIAPGDRVFTASSDGGYTLMSGTSAAAGFVSAAAALAVEGLTRQLGRYPTAQEVKDALKKAAVKIPGLPDIAQGNGMIDVAKLESQFEAKK</sequence>
<dbReference type="PRINTS" id="PR00723">
    <property type="entry name" value="SUBTILISIN"/>
</dbReference>
<evidence type="ECO:0000256" key="5">
    <source>
        <dbReference type="PROSITE-ProRule" id="PRU01240"/>
    </source>
</evidence>
<dbReference type="GO" id="GO:0006508">
    <property type="term" value="P:proteolysis"/>
    <property type="evidence" value="ECO:0007669"/>
    <property type="project" value="UniProtKB-KW"/>
</dbReference>
<evidence type="ECO:0000313" key="9">
    <source>
        <dbReference type="Proteomes" id="UP000196368"/>
    </source>
</evidence>
<keyword evidence="2 5" id="KW-0645">Protease</keyword>
<dbReference type="InterPro" id="IPR000209">
    <property type="entry name" value="Peptidase_S8/S53_dom"/>
</dbReference>
<dbReference type="GO" id="GO:0004252">
    <property type="term" value="F:serine-type endopeptidase activity"/>
    <property type="evidence" value="ECO:0007669"/>
    <property type="project" value="UniProtKB-UniRule"/>
</dbReference>
<dbReference type="PROSITE" id="PS00137">
    <property type="entry name" value="SUBTILASE_HIS"/>
    <property type="match status" value="1"/>
</dbReference>
<feature type="active site" description="Charge relay system" evidence="5">
    <location>
        <position position="77"/>
    </location>
</feature>
<dbReference type="EMBL" id="NFJD01000002">
    <property type="protein sequence ID" value="OUO56886.1"/>
    <property type="molecule type" value="Genomic_DNA"/>
</dbReference>
<feature type="active site" description="Charge relay system" evidence="5">
    <location>
        <position position="268"/>
    </location>
</feature>
<dbReference type="PANTHER" id="PTHR43806:SF11">
    <property type="entry name" value="CEREVISIN-RELATED"/>
    <property type="match status" value="1"/>
</dbReference>